<evidence type="ECO:0000313" key="2">
    <source>
        <dbReference type="Proteomes" id="UP001139000"/>
    </source>
</evidence>
<dbReference type="GO" id="GO:0001046">
    <property type="term" value="F:core promoter sequence-specific DNA binding"/>
    <property type="evidence" value="ECO:0007669"/>
    <property type="project" value="TreeGrafter"/>
</dbReference>
<sequence>MRDIDMELKLIETEEEYDNAIARIDLIFDAPKGSKEAKELDLLVLLVNKYEQENHPIEEPDPIEYIKIRMEEMGLKAIDLVPYMGNKGNVSRVLNRKRGLSIEMIRNLHTGLGFPLDVLVSEPKLTTV</sequence>
<keyword evidence="2" id="KW-1185">Reference proteome</keyword>
<dbReference type="PANTHER" id="PTHR40455:SF1">
    <property type="entry name" value="ANTITOXIN HIGA"/>
    <property type="match status" value="1"/>
</dbReference>
<protein>
    <submittedName>
        <fullName evidence="1">Transcriptional regulator</fullName>
    </submittedName>
</protein>
<gene>
    <name evidence="1" type="ORF">LXM26_20720</name>
</gene>
<evidence type="ECO:0000313" key="1">
    <source>
        <dbReference type="EMBL" id="MCF0063952.1"/>
    </source>
</evidence>
<name>A0A9X1PM80_9BACT</name>
<dbReference type="PANTHER" id="PTHR40455">
    <property type="entry name" value="ANTITOXIN HIGA"/>
    <property type="match status" value="1"/>
</dbReference>
<dbReference type="AlphaFoldDB" id="A0A9X1PM80"/>
<comment type="caution">
    <text evidence="1">The sequence shown here is derived from an EMBL/GenBank/DDBJ whole genome shotgun (WGS) entry which is preliminary data.</text>
</comment>
<proteinExistence type="predicted"/>
<reference evidence="1" key="1">
    <citation type="submission" date="2021-12" db="EMBL/GenBank/DDBJ databases">
        <title>Novel species in genus Dyadobacter.</title>
        <authorList>
            <person name="Ma C."/>
        </authorList>
    </citation>
    <scope>NUCLEOTIDE SEQUENCE</scope>
    <source>
        <strain evidence="1">LJ419</strain>
    </source>
</reference>
<organism evidence="1 2">
    <name type="scientific">Dyadobacter chenwenxiniae</name>
    <dbReference type="NCBI Taxonomy" id="2906456"/>
    <lineage>
        <taxon>Bacteria</taxon>
        <taxon>Pseudomonadati</taxon>
        <taxon>Bacteroidota</taxon>
        <taxon>Cytophagia</taxon>
        <taxon>Cytophagales</taxon>
        <taxon>Spirosomataceae</taxon>
        <taxon>Dyadobacter</taxon>
    </lineage>
</organism>
<dbReference type="GO" id="GO:0006355">
    <property type="term" value="P:regulation of DNA-templated transcription"/>
    <property type="evidence" value="ECO:0007669"/>
    <property type="project" value="InterPro"/>
</dbReference>
<dbReference type="InterPro" id="IPR039060">
    <property type="entry name" value="Antitox_HigA"/>
</dbReference>
<dbReference type="EMBL" id="JAJTTC010000006">
    <property type="protein sequence ID" value="MCF0063952.1"/>
    <property type="molecule type" value="Genomic_DNA"/>
</dbReference>
<accession>A0A9X1PM80</accession>
<dbReference type="Proteomes" id="UP001139000">
    <property type="component" value="Unassembled WGS sequence"/>
</dbReference>
<dbReference type="RefSeq" id="WP_234656853.1">
    <property type="nucleotide sequence ID" value="NZ_CP094997.1"/>
</dbReference>